<reference evidence="2 3" key="1">
    <citation type="submission" date="2014-04" db="EMBL/GenBank/DDBJ databases">
        <title>A comprehensive comparison of genomes of Erythrobacter spp. strains.</title>
        <authorList>
            <person name="Zheng Q."/>
        </authorList>
    </citation>
    <scope>NUCLEOTIDE SEQUENCE [LARGE SCALE GENOMIC DNA]</scope>
    <source>
        <strain evidence="2 3">DSM 6997</strain>
    </source>
</reference>
<evidence type="ECO:0000256" key="1">
    <source>
        <dbReference type="ARBA" id="ARBA00006484"/>
    </source>
</evidence>
<proteinExistence type="inferred from homology"/>
<dbReference type="Gene3D" id="3.40.50.720">
    <property type="entry name" value="NAD(P)-binding Rossmann-like Domain"/>
    <property type="match status" value="1"/>
</dbReference>
<dbReference type="CDD" id="cd05233">
    <property type="entry name" value="SDR_c"/>
    <property type="match status" value="1"/>
</dbReference>
<dbReference type="FunFam" id="3.40.50.720:FF:000084">
    <property type="entry name" value="Short-chain dehydrogenase reductase"/>
    <property type="match status" value="1"/>
</dbReference>
<dbReference type="PROSITE" id="PS00061">
    <property type="entry name" value="ADH_SHORT"/>
    <property type="match status" value="1"/>
</dbReference>
<accession>A0A074MGP1</accession>
<gene>
    <name evidence="2" type="ORF">EH31_04835</name>
</gene>
<dbReference type="PANTHER" id="PTHR43975:SF2">
    <property type="entry name" value="EG:BACR7A4.14 PROTEIN-RELATED"/>
    <property type="match status" value="1"/>
</dbReference>
<dbReference type="Pfam" id="PF13561">
    <property type="entry name" value="adh_short_C2"/>
    <property type="match status" value="1"/>
</dbReference>
<name>A0A074MGP1_ERYLO</name>
<dbReference type="PRINTS" id="PR00081">
    <property type="entry name" value="GDHRDH"/>
</dbReference>
<dbReference type="EMBL" id="JMIW01000001">
    <property type="protein sequence ID" value="KEO92000.1"/>
    <property type="molecule type" value="Genomic_DNA"/>
</dbReference>
<dbReference type="NCBIfam" id="NF005559">
    <property type="entry name" value="PRK07231.1"/>
    <property type="match status" value="1"/>
</dbReference>
<dbReference type="PANTHER" id="PTHR43975">
    <property type="entry name" value="ZGC:101858"/>
    <property type="match status" value="1"/>
</dbReference>
<dbReference type="STRING" id="1044.EH31_04835"/>
<evidence type="ECO:0000313" key="3">
    <source>
        <dbReference type="Proteomes" id="UP000027647"/>
    </source>
</evidence>
<dbReference type="AlphaFoldDB" id="A0A074MGP1"/>
<organism evidence="2 3">
    <name type="scientific">Erythrobacter longus</name>
    <dbReference type="NCBI Taxonomy" id="1044"/>
    <lineage>
        <taxon>Bacteria</taxon>
        <taxon>Pseudomonadati</taxon>
        <taxon>Pseudomonadota</taxon>
        <taxon>Alphaproteobacteria</taxon>
        <taxon>Sphingomonadales</taxon>
        <taxon>Erythrobacteraceae</taxon>
        <taxon>Erythrobacter/Porphyrobacter group</taxon>
        <taxon>Erythrobacter</taxon>
    </lineage>
</organism>
<dbReference type="RefSeq" id="WP_034958377.1">
    <property type="nucleotide sequence ID" value="NZ_JMIW01000001.1"/>
</dbReference>
<dbReference type="InterPro" id="IPR020904">
    <property type="entry name" value="Sc_DH/Rdtase_CS"/>
</dbReference>
<dbReference type="InterPro" id="IPR036291">
    <property type="entry name" value="NAD(P)-bd_dom_sf"/>
</dbReference>
<dbReference type="Proteomes" id="UP000027647">
    <property type="component" value="Unassembled WGS sequence"/>
</dbReference>
<protein>
    <submittedName>
        <fullName evidence="2">3-oxoacyl-ACP reductase</fullName>
    </submittedName>
</protein>
<dbReference type="eggNOG" id="COG1028">
    <property type="taxonomic scope" value="Bacteria"/>
</dbReference>
<dbReference type="OrthoDB" id="7500984at2"/>
<dbReference type="SUPFAM" id="SSF51735">
    <property type="entry name" value="NAD(P)-binding Rossmann-fold domains"/>
    <property type="match status" value="1"/>
</dbReference>
<dbReference type="PRINTS" id="PR00080">
    <property type="entry name" value="SDRFAMILY"/>
</dbReference>
<evidence type="ECO:0000313" key="2">
    <source>
        <dbReference type="EMBL" id="KEO92000.1"/>
    </source>
</evidence>
<comment type="caution">
    <text evidence="2">The sequence shown here is derived from an EMBL/GenBank/DDBJ whole genome shotgun (WGS) entry which is preliminary data.</text>
</comment>
<comment type="similarity">
    <text evidence="1">Belongs to the short-chain dehydrogenases/reductases (SDR) family.</text>
</comment>
<keyword evidence="3" id="KW-1185">Reference proteome</keyword>
<sequence>MAHSGRFTGKTVIVTGSSTGIGEAIARRFHDEGANVIINARNAEKCAGTAASLDPERTLVVPGDVSKSAFAKEIVGAAVDKFGGLDVMVNNAGVGGGSMMHKTSDEEIDRIIDINVKGVLYMSREAIPHLKATKGSIINISSVSGMGGDSMLPVYNASKGAVTNFTRGLALQVGGLGIRVNAINPSITRSDMVEGILSSEPMVANFMQRVALGRIGEPEDIAAAAAFLASEDASFITGVNLPVDGGVTASNGQPNFLALAMGQ</sequence>
<dbReference type="InterPro" id="IPR002347">
    <property type="entry name" value="SDR_fam"/>
</dbReference>